<accession>F9DEV2</accession>
<dbReference type="STRING" id="997353.HMPREF9144_0192"/>
<comment type="caution">
    <text evidence="1">The sequence shown here is derived from an EMBL/GenBank/DDBJ whole genome shotgun (WGS) entry which is preliminary data.</text>
</comment>
<reference evidence="1 2" key="1">
    <citation type="submission" date="2011-04" db="EMBL/GenBank/DDBJ databases">
        <authorList>
            <person name="Muzny D."/>
            <person name="Qin X."/>
            <person name="Deng J."/>
            <person name="Jiang H."/>
            <person name="Liu Y."/>
            <person name="Qu J."/>
            <person name="Song X.-Z."/>
            <person name="Zhang L."/>
            <person name="Thornton R."/>
            <person name="Coyle M."/>
            <person name="Francisco L."/>
            <person name="Jackson L."/>
            <person name="Javaid M."/>
            <person name="Korchina V."/>
            <person name="Kovar C."/>
            <person name="Mata R."/>
            <person name="Mathew T."/>
            <person name="Ngo R."/>
            <person name="Nguyen L."/>
            <person name="Nguyen N."/>
            <person name="Okwuonu G."/>
            <person name="Ongeri F."/>
            <person name="Pham C."/>
            <person name="Simmons D."/>
            <person name="Wilczek-Boney K."/>
            <person name="Hale W."/>
            <person name="Jakkamsetti A."/>
            <person name="Pham P."/>
            <person name="Ruth R."/>
            <person name="San Lucas F."/>
            <person name="Warren J."/>
            <person name="Zhang J."/>
            <person name="Zhao Z."/>
            <person name="Zhou C."/>
            <person name="Zhu D."/>
            <person name="Lee S."/>
            <person name="Bess C."/>
            <person name="Blankenburg K."/>
            <person name="Forbes L."/>
            <person name="Fu Q."/>
            <person name="Gubbala S."/>
            <person name="Hirani K."/>
            <person name="Jayaseelan J.C."/>
            <person name="Lara F."/>
            <person name="Munidasa M."/>
            <person name="Palculict T."/>
            <person name="Patil S."/>
            <person name="Pu L.-L."/>
            <person name="Saada N."/>
            <person name="Tang L."/>
            <person name="Weissenberger G."/>
            <person name="Zhu Y."/>
            <person name="Hemphill L."/>
            <person name="Shang Y."/>
            <person name="Youmans B."/>
            <person name="Ayvaz T."/>
            <person name="Ross M."/>
            <person name="Santibanez J."/>
            <person name="Aqrawi P."/>
            <person name="Gross S."/>
            <person name="Joshi V."/>
            <person name="Fowler G."/>
            <person name="Nazareth L."/>
            <person name="Reid J."/>
            <person name="Worley K."/>
            <person name="Petrosino J."/>
            <person name="Highlander S."/>
            <person name="Gibbs R."/>
        </authorList>
    </citation>
    <scope>NUCLEOTIDE SEQUENCE [LARGE SCALE GENOMIC DNA]</scope>
    <source>
        <strain evidence="1 2">ATCC 700821</strain>
    </source>
</reference>
<gene>
    <name evidence="1" type="ORF">HMPREF9144_0192</name>
</gene>
<dbReference type="AlphaFoldDB" id="F9DEV2"/>
<protein>
    <submittedName>
        <fullName evidence="1">Uncharacterized protein</fullName>
    </submittedName>
</protein>
<evidence type="ECO:0000313" key="1">
    <source>
        <dbReference type="EMBL" id="EGQ22648.1"/>
    </source>
</evidence>
<dbReference type="HOGENOM" id="CLU_3255917_0_0_10"/>
<name>F9DEV2_9BACT</name>
<dbReference type="Proteomes" id="UP000004123">
    <property type="component" value="Unassembled WGS sequence"/>
</dbReference>
<proteinExistence type="predicted"/>
<sequence>MLLRGYNHTSAFSSSYILKRWFLVCKKVCFASQKLPFYNAKV</sequence>
<evidence type="ECO:0000313" key="2">
    <source>
        <dbReference type="Proteomes" id="UP000004123"/>
    </source>
</evidence>
<organism evidence="1 2">
    <name type="scientific">Prevotella pallens ATCC 700821</name>
    <dbReference type="NCBI Taxonomy" id="997353"/>
    <lineage>
        <taxon>Bacteria</taxon>
        <taxon>Pseudomonadati</taxon>
        <taxon>Bacteroidota</taxon>
        <taxon>Bacteroidia</taxon>
        <taxon>Bacteroidales</taxon>
        <taxon>Prevotellaceae</taxon>
        <taxon>Prevotella</taxon>
    </lineage>
</organism>
<dbReference type="EMBL" id="AFPY01000005">
    <property type="protein sequence ID" value="EGQ22648.1"/>
    <property type="molecule type" value="Genomic_DNA"/>
</dbReference>